<dbReference type="PRINTS" id="PR00411">
    <property type="entry name" value="PNDRDTASEI"/>
</dbReference>
<keyword evidence="6" id="KW-1185">Reference proteome</keyword>
<comment type="similarity">
    <text evidence="1">Belongs to the FMO family.</text>
</comment>
<comment type="caution">
    <text evidence="5">The sequence shown here is derived from an EMBL/GenBank/DDBJ whole genome shotgun (WGS) entry which is preliminary data.</text>
</comment>
<dbReference type="Gene3D" id="3.50.50.60">
    <property type="entry name" value="FAD/NAD(P)-binding domain"/>
    <property type="match status" value="1"/>
</dbReference>
<keyword evidence="2" id="KW-0560">Oxidoreductase</keyword>
<evidence type="ECO:0000256" key="1">
    <source>
        <dbReference type="ARBA" id="ARBA00009183"/>
    </source>
</evidence>
<evidence type="ECO:0000256" key="2">
    <source>
        <dbReference type="ARBA" id="ARBA00023002"/>
    </source>
</evidence>
<evidence type="ECO:0000256" key="3">
    <source>
        <dbReference type="ARBA" id="ARBA00039148"/>
    </source>
</evidence>
<dbReference type="PANTHER" id="PTHR43539">
    <property type="entry name" value="FLAVIN-BINDING MONOOXYGENASE-LIKE PROTEIN (AFU_ORTHOLOGUE AFUA_4G09220)"/>
    <property type="match status" value="1"/>
</dbReference>
<dbReference type="GO" id="GO:0050661">
    <property type="term" value="F:NADP binding"/>
    <property type="evidence" value="ECO:0007669"/>
    <property type="project" value="InterPro"/>
</dbReference>
<reference evidence="5 6" key="1">
    <citation type="submission" date="2020-08" db="EMBL/GenBank/DDBJ databases">
        <title>Plant Genome Project.</title>
        <authorList>
            <person name="Zhang R.-G."/>
        </authorList>
    </citation>
    <scope>NUCLEOTIDE SEQUENCE [LARGE SCALE GENOMIC DNA]</scope>
    <source>
        <tissue evidence="5">Rhizome</tissue>
    </source>
</reference>
<dbReference type="SUPFAM" id="SSF51905">
    <property type="entry name" value="FAD/NAD(P)-binding domain"/>
    <property type="match status" value="2"/>
</dbReference>
<dbReference type="InterPro" id="IPR050982">
    <property type="entry name" value="Auxin_biosynth/cation_transpt"/>
</dbReference>
<accession>A0A8J5H417</accession>
<dbReference type="GO" id="GO:0050660">
    <property type="term" value="F:flavin adenine dinucleotide binding"/>
    <property type="evidence" value="ECO:0007669"/>
    <property type="project" value="InterPro"/>
</dbReference>
<dbReference type="AlphaFoldDB" id="A0A8J5H417"/>
<protein>
    <recommendedName>
        <fullName evidence="3">indole-3-pyruvate monooxygenase</fullName>
        <ecNumber evidence="3">1.14.13.168</ecNumber>
    </recommendedName>
</protein>
<dbReference type="EC" id="1.14.13.168" evidence="3"/>
<evidence type="ECO:0000313" key="5">
    <source>
        <dbReference type="EMBL" id="KAG6519804.1"/>
    </source>
</evidence>
<dbReference type="InterPro" id="IPR036188">
    <property type="entry name" value="FAD/NAD-bd_sf"/>
</dbReference>
<dbReference type="PIRSF" id="PIRSF000332">
    <property type="entry name" value="FMO"/>
    <property type="match status" value="1"/>
</dbReference>
<organism evidence="5 6">
    <name type="scientific">Zingiber officinale</name>
    <name type="common">Ginger</name>
    <name type="synonym">Amomum zingiber</name>
    <dbReference type="NCBI Taxonomy" id="94328"/>
    <lineage>
        <taxon>Eukaryota</taxon>
        <taxon>Viridiplantae</taxon>
        <taxon>Streptophyta</taxon>
        <taxon>Embryophyta</taxon>
        <taxon>Tracheophyta</taxon>
        <taxon>Spermatophyta</taxon>
        <taxon>Magnoliopsida</taxon>
        <taxon>Liliopsida</taxon>
        <taxon>Zingiberales</taxon>
        <taxon>Zingiberaceae</taxon>
        <taxon>Zingiber</taxon>
    </lineage>
</organism>
<dbReference type="GO" id="GO:0103075">
    <property type="term" value="F:indole-3-pyruvate monooxygenase activity"/>
    <property type="evidence" value="ECO:0007669"/>
    <property type="project" value="UniProtKB-EC"/>
</dbReference>
<dbReference type="PROSITE" id="PS51257">
    <property type="entry name" value="PROKAR_LIPOPROTEIN"/>
    <property type="match status" value="1"/>
</dbReference>
<comment type="catalytic activity">
    <reaction evidence="4">
        <text>indole-3-pyruvate + NADPH + O2 + H(+) = (indol-3-yl)acetate + CO2 + NADP(+) + H2O</text>
        <dbReference type="Rhea" id="RHEA:34331"/>
        <dbReference type="ChEBI" id="CHEBI:15377"/>
        <dbReference type="ChEBI" id="CHEBI:15378"/>
        <dbReference type="ChEBI" id="CHEBI:15379"/>
        <dbReference type="ChEBI" id="CHEBI:16526"/>
        <dbReference type="ChEBI" id="CHEBI:17640"/>
        <dbReference type="ChEBI" id="CHEBI:30854"/>
        <dbReference type="ChEBI" id="CHEBI:57783"/>
        <dbReference type="ChEBI" id="CHEBI:58349"/>
        <dbReference type="EC" id="1.14.13.168"/>
    </reaction>
</comment>
<dbReference type="Proteomes" id="UP000734854">
    <property type="component" value="Unassembled WGS sequence"/>
</dbReference>
<dbReference type="PRINTS" id="PR00368">
    <property type="entry name" value="FADPNR"/>
</dbReference>
<gene>
    <name evidence="5" type="ORF">ZIOFF_023313</name>
</gene>
<name>A0A8J5H417_ZINOF</name>
<dbReference type="PANTHER" id="PTHR43539:SF9">
    <property type="entry name" value="INDOLE-3-PYRUVATE MONOOXYGENASE YUCCA11-RELATED"/>
    <property type="match status" value="1"/>
</dbReference>
<dbReference type="InterPro" id="IPR000960">
    <property type="entry name" value="Flavin_mOase"/>
</dbReference>
<dbReference type="EMBL" id="JACMSC010000006">
    <property type="protein sequence ID" value="KAG6519804.1"/>
    <property type="molecule type" value="Genomic_DNA"/>
</dbReference>
<evidence type="ECO:0000256" key="4">
    <source>
        <dbReference type="ARBA" id="ARBA00047707"/>
    </source>
</evidence>
<evidence type="ECO:0000313" key="6">
    <source>
        <dbReference type="Proteomes" id="UP000734854"/>
    </source>
</evidence>
<sequence length="372" mass="40856">MTGETRTEVVIVGGGPAGLATSACLNVLSVPNVVLEREACTASLWKLRAYDRLKLHLAKRFCELPHMPFPAGTPTFVPRKQFLDYLTEYERRFALAPVCSTLVERAAYSDSAAEWRVTARDVITGELRLYRSRFLVVATGENSQGFIPSIPGLKSFPGDVLHSTTYKSGRDYAGKRVLVVGSGNSGMEIAYDLCNHGAETSIVIRAPVHLFNKELIYLGMTLLKYLPVAVVDAVVLLIATFKYGDMSKHGIVRPAKGPFRNKIDTGRSAIIDVGTVVKGEIKSIKGNELEFTNGETKYYDHIVFATGFRSTAKNWLKDDDNLMDADGMPKEKVPNHWKAKKGLYCAGFARSGLAGVAMDAQNVANDIKKHYA</sequence>
<proteinExistence type="inferred from homology"/>
<dbReference type="Pfam" id="PF13738">
    <property type="entry name" value="Pyr_redox_3"/>
    <property type="match status" value="1"/>
</dbReference>